<organism evidence="3 4">
    <name type="scientific">Leptotrichia wadei (strain F0279)</name>
    <dbReference type="NCBI Taxonomy" id="888055"/>
    <lineage>
        <taxon>Bacteria</taxon>
        <taxon>Fusobacteriati</taxon>
        <taxon>Fusobacteriota</taxon>
        <taxon>Fusobacteriia</taxon>
        <taxon>Fusobacteriales</taxon>
        <taxon>Leptotrichiaceae</taxon>
        <taxon>Leptotrichia</taxon>
    </lineage>
</organism>
<dbReference type="Proteomes" id="UP000016626">
    <property type="component" value="Unassembled WGS sequence"/>
</dbReference>
<sequence>MNLLEVKMKKIILLLLVVSAVTFTAPANKNRNQNLNTTVQNSKKGETAKEAWERVKPEIKIRLNKISKDLVAGNYKASFDEMPEKFLTYLAKKGSMSVNELKNITIKTMSKLTDNMKIIENTYDFENVKVGKTETGRNYAIIPTKVTIIYNGQKINGEGKTMAFEDGNKWYIINYEKEYMIFLKDVYPDLAKIK</sequence>
<dbReference type="HOGENOM" id="CLU_113271_0_0_0"/>
<feature type="region of interest" description="Disordered" evidence="1">
    <location>
        <begin position="30"/>
        <end position="49"/>
    </location>
</feature>
<evidence type="ECO:0000313" key="3">
    <source>
        <dbReference type="EMBL" id="ERK53155.1"/>
    </source>
</evidence>
<dbReference type="AlphaFoldDB" id="U2PRL1"/>
<feature type="compositionally biased region" description="Polar residues" evidence="1">
    <location>
        <begin position="30"/>
        <end position="42"/>
    </location>
</feature>
<feature type="signal peptide" evidence="2">
    <location>
        <begin position="1"/>
        <end position="27"/>
    </location>
</feature>
<name>U2PRL1_LEPWF</name>
<evidence type="ECO:0008006" key="5">
    <source>
        <dbReference type="Google" id="ProtNLM"/>
    </source>
</evidence>
<dbReference type="eggNOG" id="ENOG5032SUQ">
    <property type="taxonomic scope" value="Bacteria"/>
</dbReference>
<evidence type="ECO:0000313" key="4">
    <source>
        <dbReference type="Proteomes" id="UP000016626"/>
    </source>
</evidence>
<protein>
    <recommendedName>
        <fullName evidence="5">DUF4878 domain-containing protein</fullName>
    </recommendedName>
</protein>
<gene>
    <name evidence="3" type="ORF">HMPREF9015_00543</name>
</gene>
<dbReference type="PATRIC" id="fig|888055.3.peg.519"/>
<reference evidence="3 4" key="1">
    <citation type="submission" date="2013-06" db="EMBL/GenBank/DDBJ databases">
        <authorList>
            <person name="Weinstock G."/>
            <person name="Sodergren E."/>
            <person name="Lobos E.A."/>
            <person name="Fulton L."/>
            <person name="Fulton R."/>
            <person name="Courtney L."/>
            <person name="Fronick C."/>
            <person name="O'Laughlin M."/>
            <person name="Godfrey J."/>
            <person name="Wilson R.M."/>
            <person name="Miner T."/>
            <person name="Farmer C."/>
            <person name="Delehaunty K."/>
            <person name="Cordes M."/>
            <person name="Minx P."/>
            <person name="Tomlinson C."/>
            <person name="Chen J."/>
            <person name="Wollam A."/>
            <person name="Pepin K.H."/>
            <person name="Bhonagiri V."/>
            <person name="Zhang X."/>
            <person name="Warren W."/>
            <person name="Mitreva M."/>
            <person name="Mardis E.R."/>
            <person name="Wilson R.K."/>
        </authorList>
    </citation>
    <scope>NUCLEOTIDE SEQUENCE [LARGE SCALE GENOMIC DNA]</scope>
    <source>
        <strain evidence="3 4">F0279</strain>
    </source>
</reference>
<keyword evidence="2" id="KW-0732">Signal</keyword>
<evidence type="ECO:0000256" key="1">
    <source>
        <dbReference type="SAM" id="MobiDB-lite"/>
    </source>
</evidence>
<feature type="chain" id="PRO_5004633760" description="DUF4878 domain-containing protein" evidence="2">
    <location>
        <begin position="28"/>
        <end position="194"/>
    </location>
</feature>
<dbReference type="EMBL" id="AWVM01000029">
    <property type="protein sequence ID" value="ERK53155.1"/>
    <property type="molecule type" value="Genomic_DNA"/>
</dbReference>
<evidence type="ECO:0000256" key="2">
    <source>
        <dbReference type="SAM" id="SignalP"/>
    </source>
</evidence>
<accession>U2PRL1</accession>
<proteinExistence type="predicted"/>
<comment type="caution">
    <text evidence="3">The sequence shown here is derived from an EMBL/GenBank/DDBJ whole genome shotgun (WGS) entry which is preliminary data.</text>
</comment>